<keyword evidence="2" id="KW-0472">Membrane</keyword>
<dbReference type="OrthoDB" id="291326at2"/>
<feature type="region of interest" description="Disordered" evidence="1">
    <location>
        <begin position="201"/>
        <end position="225"/>
    </location>
</feature>
<dbReference type="AlphaFoldDB" id="A0A225DCH7"/>
<accession>A0A225DCH7</accession>
<reference evidence="4" key="1">
    <citation type="submission" date="2017-06" db="EMBL/GenBank/DDBJ databases">
        <title>Genome analysis of Fimbriiglobus ruber SP5, the first member of the order Planctomycetales with confirmed chitinolytic capability.</title>
        <authorList>
            <person name="Ravin N.V."/>
            <person name="Rakitin A.L."/>
            <person name="Ivanova A.A."/>
            <person name="Beletsky A.V."/>
            <person name="Kulichevskaya I.S."/>
            <person name="Mardanov A.V."/>
            <person name="Dedysh S.N."/>
        </authorList>
    </citation>
    <scope>NUCLEOTIDE SEQUENCE [LARGE SCALE GENOMIC DNA]</scope>
    <source>
        <strain evidence="4">SP5</strain>
    </source>
</reference>
<name>A0A225DCH7_9BACT</name>
<dbReference type="Gene3D" id="2.20.28.160">
    <property type="match status" value="1"/>
</dbReference>
<keyword evidence="2" id="KW-0812">Transmembrane</keyword>
<evidence type="ECO:0000256" key="2">
    <source>
        <dbReference type="SAM" id="Phobius"/>
    </source>
</evidence>
<keyword evidence="2" id="KW-1133">Transmembrane helix</keyword>
<feature type="compositionally biased region" description="Basic and acidic residues" evidence="1">
    <location>
        <begin position="41"/>
        <end position="53"/>
    </location>
</feature>
<evidence type="ECO:0000256" key="1">
    <source>
        <dbReference type="SAM" id="MobiDB-lite"/>
    </source>
</evidence>
<dbReference type="Proteomes" id="UP000214646">
    <property type="component" value="Unassembled WGS sequence"/>
</dbReference>
<keyword evidence="4" id="KW-1185">Reference proteome</keyword>
<feature type="region of interest" description="Disordered" evidence="1">
    <location>
        <begin position="14"/>
        <end position="69"/>
    </location>
</feature>
<dbReference type="RefSeq" id="WP_088260226.1">
    <property type="nucleotide sequence ID" value="NZ_NIDE01000019.1"/>
</dbReference>
<gene>
    <name evidence="3" type="ORF">FRUB_09858</name>
</gene>
<protein>
    <submittedName>
        <fullName evidence="3">Uncharacterized protein</fullName>
    </submittedName>
</protein>
<comment type="caution">
    <text evidence="3">The sequence shown here is derived from an EMBL/GenBank/DDBJ whole genome shotgun (WGS) entry which is preliminary data.</text>
</comment>
<proteinExistence type="predicted"/>
<evidence type="ECO:0000313" key="3">
    <source>
        <dbReference type="EMBL" id="OWK35016.1"/>
    </source>
</evidence>
<sequence length="225" mass="24200">MAFDVRCPSCKAKLRLDDAPDPDTPIECPKCGSQFTPPPAEEGKKPGKPEKPKGNGGEGKKKKRIKRKAKKKKTNPIILVLAIGFGFGGLIVVGILMIWMLNRTGKVTEMLSYVPASCNVARGLNMSQLAKFPGYAKEVDRHRTPDVKAACDELAKAAGQDPEKFLDYMVVARNRADSGVVGTTYVLRSIKSFSPQAVGKALPGASETNVDGTTCYRMPGSSRAS</sequence>
<feature type="transmembrane region" description="Helical" evidence="2">
    <location>
        <begin position="77"/>
        <end position="101"/>
    </location>
</feature>
<organism evidence="3 4">
    <name type="scientific">Fimbriiglobus ruber</name>
    <dbReference type="NCBI Taxonomy" id="1908690"/>
    <lineage>
        <taxon>Bacteria</taxon>
        <taxon>Pseudomonadati</taxon>
        <taxon>Planctomycetota</taxon>
        <taxon>Planctomycetia</taxon>
        <taxon>Gemmatales</taxon>
        <taxon>Gemmataceae</taxon>
        <taxon>Fimbriiglobus</taxon>
    </lineage>
</organism>
<dbReference type="EMBL" id="NIDE01000019">
    <property type="protein sequence ID" value="OWK35016.1"/>
    <property type="molecule type" value="Genomic_DNA"/>
</dbReference>
<evidence type="ECO:0000313" key="4">
    <source>
        <dbReference type="Proteomes" id="UP000214646"/>
    </source>
</evidence>
<feature type="compositionally biased region" description="Basic residues" evidence="1">
    <location>
        <begin position="60"/>
        <end position="69"/>
    </location>
</feature>